<keyword evidence="1" id="KW-0677">Repeat</keyword>
<dbReference type="STRING" id="100816.A0A175W650"/>
<dbReference type="EMBL" id="LCTW02000094">
    <property type="protein sequence ID" value="KXX79186.1"/>
    <property type="molecule type" value="Genomic_DNA"/>
</dbReference>
<evidence type="ECO:0000256" key="2">
    <source>
        <dbReference type="PROSITE-ProRule" id="PRU00023"/>
    </source>
</evidence>
<dbReference type="Gene3D" id="3.40.50.300">
    <property type="entry name" value="P-loop containing nucleotide triphosphate hydrolases"/>
    <property type="match status" value="1"/>
</dbReference>
<proteinExistence type="predicted"/>
<dbReference type="PROSITE" id="PS50088">
    <property type="entry name" value="ANK_REPEAT"/>
    <property type="match status" value="4"/>
</dbReference>
<feature type="domain" description="GPI inositol-deacylase winged helix" evidence="3">
    <location>
        <begin position="545"/>
        <end position="623"/>
    </location>
</feature>
<reference evidence="5 6" key="1">
    <citation type="journal article" date="2016" name="Genome Announc.">
        <title>Genome Sequence of Madurella mycetomatis mm55, Isolated from a Human Mycetoma Case in Sudan.</title>
        <authorList>
            <person name="Smit S."/>
            <person name="Derks M.F."/>
            <person name="Bervoets S."/>
            <person name="Fahal A."/>
            <person name="van Leeuwen W."/>
            <person name="van Belkum A."/>
            <person name="van de Sande W.W."/>
        </authorList>
    </citation>
    <scope>NUCLEOTIDE SEQUENCE [LARGE SCALE GENOMIC DNA]</scope>
    <source>
        <strain evidence="6">mm55</strain>
    </source>
</reference>
<dbReference type="Pfam" id="PF12796">
    <property type="entry name" value="Ank_2"/>
    <property type="match status" value="2"/>
</dbReference>
<evidence type="ECO:0000259" key="3">
    <source>
        <dbReference type="Pfam" id="PF22939"/>
    </source>
</evidence>
<feature type="domain" description="Nephrocystin 3-like N-terminal" evidence="4">
    <location>
        <begin position="269"/>
        <end position="429"/>
    </location>
</feature>
<sequence length="949" mass="106749">MSLALSRTAPLKAEIRLAEAVSLFEADLAPEQKAAFATSKSQSRSSPPNIHSVMQLTAEIDRAASGRFGGRRCFGPRLTSLLQAVQQFAALGDIILGSSQNIVASSVWALVRMTLLSLVNFSSCLEKLSTLFMTVGRSAPRYEKMALLYPRSETLRSHLSEYFIVVVRLCHRLLGLAKKSAWGQFFSLPSDPDIKDCASELERWACSIKEEVTLLMCQRIEEHNTLLKSLLRHSESGFNRRRLEEFARLLDSCSQYDYQTTWKQVRKLGTATIFHQATEYRDWKSQSDSCTLLCKGILGSGKSVLLANIVDDLNLHVQGSDVPVAYFFCCHDISESLKARTVIGSLARQLLSLSAANLTGMEGFIEKAASDLDIGDIVRLLRRALPRGFRAYCVVDGLDECDDGEMSTLIRRLRNLQDSFSLLFCVSSRAGPDNVLRFNPERFAQHRSITMPVDNPDIAGFITAELEMSIKSRSLVIGDPRLILEIRDALLRGAQGMFLWVTLQIGSLCAEKTDEAIRKALASLPKDLPTTFSRILRRCEVLGSKYYRTRIFELVTVAHRPLTIEELREALSVVPGDVVWSPARLLNDAYSVLACCGSLLTVDEEVSTVRLAHHSVRQFLLDDVFLKMERAEKSMECIIVTYLNYTIFDTQMSTNMAPHIAAQEAPFRVIHSMDPSMVRSLALRLLRTRKLPECDVGKALWEADGQFRQPFSVNQFQFYSYASAHWLQHIGHVSQQEPTLYHLQLQLFQRQPIDATNHAKWKMALFRAAEMGRKRIVKLILERGIDIESREPTMQMTPLLWAARAGQESIVRLLLDKGAILQVTDYDDRTPLIWAVIKGHGTIVKLLLDKGCNVEGKSRDERTPLIWAAREGHKDIVALLLDMGANMETTDYNGAGALVWAAMAGHMGVVKLLLDNGDHFGRHGLEWHDVLSDDGRRKIQNVHLRIQYR</sequence>
<evidence type="ECO:0000313" key="5">
    <source>
        <dbReference type="EMBL" id="KXX79186.1"/>
    </source>
</evidence>
<keyword evidence="2" id="KW-0040">ANK repeat</keyword>
<dbReference type="OrthoDB" id="4588320at2759"/>
<dbReference type="InterPro" id="IPR036770">
    <property type="entry name" value="Ankyrin_rpt-contain_sf"/>
</dbReference>
<dbReference type="InterPro" id="IPR054471">
    <property type="entry name" value="GPIID_WHD"/>
</dbReference>
<dbReference type="InterPro" id="IPR027417">
    <property type="entry name" value="P-loop_NTPase"/>
</dbReference>
<feature type="repeat" description="ANK" evidence="2">
    <location>
        <begin position="893"/>
        <end position="917"/>
    </location>
</feature>
<protein>
    <submittedName>
        <fullName evidence="5">Ankyrin repeat domain-containing protein 17</fullName>
    </submittedName>
</protein>
<dbReference type="PROSITE" id="PS50297">
    <property type="entry name" value="ANK_REP_REGION"/>
    <property type="match status" value="4"/>
</dbReference>
<dbReference type="VEuPathDB" id="FungiDB:MMYC01_203686"/>
<feature type="repeat" description="ANK" evidence="2">
    <location>
        <begin position="827"/>
        <end position="859"/>
    </location>
</feature>
<evidence type="ECO:0000259" key="4">
    <source>
        <dbReference type="Pfam" id="PF24883"/>
    </source>
</evidence>
<keyword evidence="6" id="KW-1185">Reference proteome</keyword>
<dbReference type="Proteomes" id="UP000078237">
    <property type="component" value="Unassembled WGS sequence"/>
</dbReference>
<feature type="repeat" description="ANK" evidence="2">
    <location>
        <begin position="860"/>
        <end position="892"/>
    </location>
</feature>
<accession>A0A175W650</accession>
<dbReference type="Pfam" id="PF22939">
    <property type="entry name" value="WHD_GPIID"/>
    <property type="match status" value="1"/>
</dbReference>
<dbReference type="InterPro" id="IPR056884">
    <property type="entry name" value="NPHP3-like_N"/>
</dbReference>
<gene>
    <name evidence="5" type="ORF">MMYC01_203686</name>
</gene>
<dbReference type="PANTHER" id="PTHR10039:SF10">
    <property type="entry name" value="NACHT DOMAIN-CONTAINING PROTEIN"/>
    <property type="match status" value="1"/>
</dbReference>
<feature type="repeat" description="ANK" evidence="2">
    <location>
        <begin position="794"/>
        <end position="826"/>
    </location>
</feature>
<dbReference type="SMART" id="SM00248">
    <property type="entry name" value="ANK"/>
    <property type="match status" value="5"/>
</dbReference>
<name>A0A175W650_9PEZI</name>
<evidence type="ECO:0000256" key="1">
    <source>
        <dbReference type="ARBA" id="ARBA00022737"/>
    </source>
</evidence>
<dbReference type="PANTHER" id="PTHR10039">
    <property type="entry name" value="AMELOGENIN"/>
    <property type="match status" value="1"/>
</dbReference>
<evidence type="ECO:0000313" key="6">
    <source>
        <dbReference type="Proteomes" id="UP000078237"/>
    </source>
</evidence>
<comment type="caution">
    <text evidence="5">The sequence shown here is derived from an EMBL/GenBank/DDBJ whole genome shotgun (WGS) entry which is preliminary data.</text>
</comment>
<dbReference type="Gene3D" id="1.25.40.20">
    <property type="entry name" value="Ankyrin repeat-containing domain"/>
    <property type="match status" value="2"/>
</dbReference>
<dbReference type="InterPro" id="IPR002110">
    <property type="entry name" value="Ankyrin_rpt"/>
</dbReference>
<dbReference type="Pfam" id="PF24883">
    <property type="entry name" value="NPHP3_N"/>
    <property type="match status" value="1"/>
</dbReference>
<dbReference type="AlphaFoldDB" id="A0A175W650"/>
<organism evidence="5 6">
    <name type="scientific">Madurella mycetomatis</name>
    <dbReference type="NCBI Taxonomy" id="100816"/>
    <lineage>
        <taxon>Eukaryota</taxon>
        <taxon>Fungi</taxon>
        <taxon>Dikarya</taxon>
        <taxon>Ascomycota</taxon>
        <taxon>Pezizomycotina</taxon>
        <taxon>Sordariomycetes</taxon>
        <taxon>Sordariomycetidae</taxon>
        <taxon>Sordariales</taxon>
        <taxon>Sordariales incertae sedis</taxon>
        <taxon>Madurella</taxon>
    </lineage>
</organism>
<dbReference type="SUPFAM" id="SSF48403">
    <property type="entry name" value="Ankyrin repeat"/>
    <property type="match status" value="1"/>
</dbReference>
<dbReference type="SUPFAM" id="SSF52540">
    <property type="entry name" value="P-loop containing nucleoside triphosphate hydrolases"/>
    <property type="match status" value="1"/>
</dbReference>